<comment type="caution">
    <text evidence="1">The sequence shown here is derived from an EMBL/GenBank/DDBJ whole genome shotgun (WGS) entry which is preliminary data.</text>
</comment>
<dbReference type="Proteomes" id="UP000735302">
    <property type="component" value="Unassembled WGS sequence"/>
</dbReference>
<evidence type="ECO:0000313" key="2">
    <source>
        <dbReference type="Proteomes" id="UP000735302"/>
    </source>
</evidence>
<name>A0AAV3ZUV7_9GAST</name>
<gene>
    <name evidence="1" type="ORF">PoB_002562400</name>
</gene>
<dbReference type="EMBL" id="BLXT01002947">
    <property type="protein sequence ID" value="GFN99118.1"/>
    <property type="molecule type" value="Genomic_DNA"/>
</dbReference>
<evidence type="ECO:0000313" key="1">
    <source>
        <dbReference type="EMBL" id="GFN99118.1"/>
    </source>
</evidence>
<accession>A0AAV3ZUV7</accession>
<keyword evidence="2" id="KW-1185">Reference proteome</keyword>
<protein>
    <submittedName>
        <fullName evidence="1">Uncharacterized protein</fullName>
    </submittedName>
</protein>
<reference evidence="1 2" key="1">
    <citation type="journal article" date="2021" name="Elife">
        <title>Chloroplast acquisition without the gene transfer in kleptoplastic sea slugs, Plakobranchus ocellatus.</title>
        <authorList>
            <person name="Maeda T."/>
            <person name="Takahashi S."/>
            <person name="Yoshida T."/>
            <person name="Shimamura S."/>
            <person name="Takaki Y."/>
            <person name="Nagai Y."/>
            <person name="Toyoda A."/>
            <person name="Suzuki Y."/>
            <person name="Arimoto A."/>
            <person name="Ishii H."/>
            <person name="Satoh N."/>
            <person name="Nishiyama T."/>
            <person name="Hasebe M."/>
            <person name="Maruyama T."/>
            <person name="Minagawa J."/>
            <person name="Obokata J."/>
            <person name="Shigenobu S."/>
        </authorList>
    </citation>
    <scope>NUCLEOTIDE SEQUENCE [LARGE SCALE GENOMIC DNA]</scope>
</reference>
<dbReference type="AlphaFoldDB" id="A0AAV3ZUV7"/>
<proteinExistence type="predicted"/>
<sequence>MLTHVCPMIPTSPETSFLSRIVKRHHRRRALQRKRWTNTSHGVRGVFRPRAGRRHLEGGGGGTSMQGGVWDVGPGTWDGYPVICDGEVSCSDKSTATIL</sequence>
<organism evidence="1 2">
    <name type="scientific">Plakobranchus ocellatus</name>
    <dbReference type="NCBI Taxonomy" id="259542"/>
    <lineage>
        <taxon>Eukaryota</taxon>
        <taxon>Metazoa</taxon>
        <taxon>Spiralia</taxon>
        <taxon>Lophotrochozoa</taxon>
        <taxon>Mollusca</taxon>
        <taxon>Gastropoda</taxon>
        <taxon>Heterobranchia</taxon>
        <taxon>Euthyneura</taxon>
        <taxon>Panpulmonata</taxon>
        <taxon>Sacoglossa</taxon>
        <taxon>Placobranchoidea</taxon>
        <taxon>Plakobranchidae</taxon>
        <taxon>Plakobranchus</taxon>
    </lineage>
</organism>